<keyword evidence="3" id="KW-1185">Reference proteome</keyword>
<sequence length="78" mass="9310">MTTHELKIWPEHYEPVKRNLKKAELRKNDRNYQPGDTLVLRCWDRVKEEYTGKSVVRKVTHVADVGDWLPDFVLLSME</sequence>
<gene>
    <name evidence="2" type="ORF">K6958_06260</name>
</gene>
<organism evidence="2 3">
    <name type="scientific">Mixta hanseatica</name>
    <dbReference type="NCBI Taxonomy" id="2872648"/>
    <lineage>
        <taxon>Bacteria</taxon>
        <taxon>Pseudomonadati</taxon>
        <taxon>Pseudomonadota</taxon>
        <taxon>Gammaproteobacteria</taxon>
        <taxon>Enterobacterales</taxon>
        <taxon>Erwiniaceae</taxon>
        <taxon>Mixta</taxon>
    </lineage>
</organism>
<dbReference type="InterPro" id="IPR015947">
    <property type="entry name" value="PUA-like_sf"/>
</dbReference>
<evidence type="ECO:0000259" key="1">
    <source>
        <dbReference type="Pfam" id="PF12961"/>
    </source>
</evidence>
<protein>
    <submittedName>
        <fullName evidence="2">DUF3850 domain-containing protein</fullName>
    </submittedName>
</protein>
<accession>A0ABY4RDX8</accession>
<evidence type="ECO:0000313" key="2">
    <source>
        <dbReference type="EMBL" id="UQY45277.1"/>
    </source>
</evidence>
<dbReference type="EMBL" id="CP082904">
    <property type="protein sequence ID" value="UQY45277.1"/>
    <property type="molecule type" value="Genomic_DNA"/>
</dbReference>
<feature type="domain" description="DUF3850" evidence="1">
    <location>
        <begin position="3"/>
        <end position="65"/>
    </location>
</feature>
<proteinExistence type="predicted"/>
<name>A0ABY4RDX8_9GAMM</name>
<dbReference type="Gene3D" id="2.30.130.30">
    <property type="entry name" value="Hypothetical protein"/>
    <property type="match status" value="1"/>
</dbReference>
<reference evidence="2" key="1">
    <citation type="submission" date="2021-09" db="EMBL/GenBank/DDBJ databases">
        <title>First case of bloodstream infection caused by Mixta hanseatica sp. nov., a member of the Erwiniaceae family.</title>
        <authorList>
            <person name="Both A."/>
            <person name="Huang J."/>
            <person name="Wenzel P."/>
            <person name="Aepfelbacher M."/>
            <person name="Rohde H."/>
            <person name="Christner M."/>
            <person name="Hentschke M."/>
        </authorList>
    </citation>
    <scope>NUCLEOTIDE SEQUENCE</scope>
    <source>
        <strain evidence="2">X22927</strain>
    </source>
</reference>
<dbReference type="RefSeq" id="WP_249893849.1">
    <property type="nucleotide sequence ID" value="NZ_CP082904.1"/>
</dbReference>
<dbReference type="Proteomes" id="UP001056635">
    <property type="component" value="Chromosome"/>
</dbReference>
<evidence type="ECO:0000313" key="3">
    <source>
        <dbReference type="Proteomes" id="UP001056635"/>
    </source>
</evidence>
<dbReference type="SUPFAM" id="SSF88697">
    <property type="entry name" value="PUA domain-like"/>
    <property type="match status" value="1"/>
</dbReference>
<dbReference type="Pfam" id="PF12961">
    <property type="entry name" value="DUF3850"/>
    <property type="match status" value="1"/>
</dbReference>
<dbReference type="InterPro" id="IPR039440">
    <property type="entry name" value="DUF3850"/>
</dbReference>